<dbReference type="Pfam" id="PF13525">
    <property type="entry name" value="YfiO"/>
    <property type="match status" value="1"/>
</dbReference>
<dbReference type="InterPro" id="IPR019734">
    <property type="entry name" value="TPR_rpt"/>
</dbReference>
<dbReference type="PANTHER" id="PTHR37423:SF1">
    <property type="entry name" value="OUTER MEMBRANE PROTEIN ASSEMBLY FACTOR BAMD"/>
    <property type="match status" value="1"/>
</dbReference>
<feature type="repeat" description="TPR" evidence="7">
    <location>
        <begin position="92"/>
        <end position="125"/>
    </location>
</feature>
<evidence type="ECO:0000256" key="5">
    <source>
        <dbReference type="ARBA" id="ARBA00023288"/>
    </source>
</evidence>
<dbReference type="KEGG" id="pla:Plav_2430"/>
<dbReference type="Proteomes" id="UP000006377">
    <property type="component" value="Chromosome"/>
</dbReference>
<dbReference type="PANTHER" id="PTHR37423">
    <property type="entry name" value="SOLUBLE LYTIC MUREIN TRANSGLYCOSYLASE-RELATED"/>
    <property type="match status" value="1"/>
</dbReference>
<evidence type="ECO:0000313" key="10">
    <source>
        <dbReference type="Proteomes" id="UP000006377"/>
    </source>
</evidence>
<dbReference type="Gene3D" id="1.25.40.10">
    <property type="entry name" value="Tetratricopeptide repeat domain"/>
    <property type="match status" value="1"/>
</dbReference>
<dbReference type="GO" id="GO:1990063">
    <property type="term" value="C:Bam protein complex"/>
    <property type="evidence" value="ECO:0007669"/>
    <property type="project" value="TreeGrafter"/>
</dbReference>
<reference evidence="9 10" key="1">
    <citation type="journal article" date="2011" name="Stand. Genomic Sci.">
        <title>Complete genome sequence of Parvibaculum lavamentivorans type strain (DS-1(T)).</title>
        <authorList>
            <person name="Schleheck D."/>
            <person name="Weiss M."/>
            <person name="Pitluck S."/>
            <person name="Bruce D."/>
            <person name="Land M.L."/>
            <person name="Han S."/>
            <person name="Saunders E."/>
            <person name="Tapia R."/>
            <person name="Detter C."/>
            <person name="Brettin T."/>
            <person name="Han J."/>
            <person name="Woyke T."/>
            <person name="Goodwin L."/>
            <person name="Pennacchio L."/>
            <person name="Nolan M."/>
            <person name="Cook A.M."/>
            <person name="Kjelleberg S."/>
            <person name="Thomas T."/>
        </authorList>
    </citation>
    <scope>NUCLEOTIDE SEQUENCE [LARGE SCALE GENOMIC DNA]</scope>
    <source>
        <strain evidence="10">DS-1 / DSM 13023 / NCIMB 13966</strain>
    </source>
</reference>
<evidence type="ECO:0000256" key="7">
    <source>
        <dbReference type="PROSITE-ProRule" id="PRU00339"/>
    </source>
</evidence>
<keyword evidence="2 6" id="KW-0472">Membrane</keyword>
<keyword evidence="4 6" id="KW-0998">Cell outer membrane</keyword>
<dbReference type="NCBIfam" id="TIGR03302">
    <property type="entry name" value="OM_YfiO"/>
    <property type="match status" value="1"/>
</dbReference>
<comment type="subunit">
    <text evidence="6">Part of the Bam complex.</text>
</comment>
<dbReference type="HAMAP" id="MF_00922">
    <property type="entry name" value="OM_assembly_BamD"/>
    <property type="match status" value="1"/>
</dbReference>
<protein>
    <recommendedName>
        <fullName evidence="6">Outer membrane protein assembly factor BamD</fullName>
    </recommendedName>
</protein>
<dbReference type="PROSITE" id="PS50005">
    <property type="entry name" value="TPR"/>
    <property type="match status" value="1"/>
</dbReference>
<feature type="domain" description="Outer membrane lipoprotein BamD-like" evidence="8">
    <location>
        <begin position="53"/>
        <end position="248"/>
    </location>
</feature>
<comment type="subcellular location">
    <subcellularLocation>
        <location evidence="6">Cell outer membrane</location>
    </subcellularLocation>
</comment>
<keyword evidence="1 6" id="KW-0732">Signal</keyword>
<dbReference type="AlphaFoldDB" id="A7HVV6"/>
<evidence type="ECO:0000256" key="4">
    <source>
        <dbReference type="ARBA" id="ARBA00023237"/>
    </source>
</evidence>
<dbReference type="STRING" id="402881.Plav_2430"/>
<dbReference type="SUPFAM" id="SSF48452">
    <property type="entry name" value="TPR-like"/>
    <property type="match status" value="1"/>
</dbReference>
<gene>
    <name evidence="6" type="primary">bamD</name>
    <name evidence="9" type="ordered locus">Plav_2430</name>
</gene>
<dbReference type="EMBL" id="CP000774">
    <property type="protein sequence ID" value="ABS64039.1"/>
    <property type="molecule type" value="Genomic_DNA"/>
</dbReference>
<keyword evidence="7" id="KW-0802">TPR repeat</keyword>
<comment type="similarity">
    <text evidence="6">Belongs to the BamD family.</text>
</comment>
<evidence type="ECO:0000256" key="1">
    <source>
        <dbReference type="ARBA" id="ARBA00022729"/>
    </source>
</evidence>
<dbReference type="GO" id="GO:0051205">
    <property type="term" value="P:protein insertion into membrane"/>
    <property type="evidence" value="ECO:0007669"/>
    <property type="project" value="UniProtKB-UniRule"/>
</dbReference>
<proteinExistence type="inferred from homology"/>
<dbReference type="CDD" id="cd15830">
    <property type="entry name" value="BamD"/>
    <property type="match status" value="1"/>
</dbReference>
<organism evidence="9 10">
    <name type="scientific">Parvibaculum lavamentivorans (strain DS-1 / DSM 13023 / NCIMB 13966)</name>
    <dbReference type="NCBI Taxonomy" id="402881"/>
    <lineage>
        <taxon>Bacteria</taxon>
        <taxon>Pseudomonadati</taxon>
        <taxon>Pseudomonadota</taxon>
        <taxon>Alphaproteobacteria</taxon>
        <taxon>Hyphomicrobiales</taxon>
        <taxon>Parvibaculaceae</taxon>
        <taxon>Parvibaculum</taxon>
    </lineage>
</organism>
<sequence>MDFARMSEANLPIRRHTGSSLPYFRAALAGALALAVAGLAGCSSDDELPYEERPVEQIYNKAMDHMAAGDYIPAAKEFDEVERQHPYSEWARRSMLMSAYAHYKINEYDEAILSAQRFISLHPSNKDVPYAYYLIGLSYYERISDVGRDQKMTENALNSFYELTQRFPSSEYSRDARLKIDLTLDHLAGKEMEIGRYYLIRRDYVAAINRFRVVIEKYQTTTHTPEALERLTEAYLALGVKTEAQTAAAILGYNYPGSDWYEDSYAMLSNEGLEPVENKDSWISRTWNSVF</sequence>
<accession>A7HVV6</accession>
<evidence type="ECO:0000256" key="6">
    <source>
        <dbReference type="HAMAP-Rule" id="MF_00922"/>
    </source>
</evidence>
<dbReference type="InterPro" id="IPR017689">
    <property type="entry name" value="BamD"/>
</dbReference>
<dbReference type="eggNOG" id="COG4105">
    <property type="taxonomic scope" value="Bacteria"/>
</dbReference>
<dbReference type="InterPro" id="IPR039565">
    <property type="entry name" value="BamD-like"/>
</dbReference>
<dbReference type="GO" id="GO:0043165">
    <property type="term" value="P:Gram-negative-bacterium-type cell outer membrane assembly"/>
    <property type="evidence" value="ECO:0007669"/>
    <property type="project" value="UniProtKB-UniRule"/>
</dbReference>
<keyword evidence="3" id="KW-0564">Palmitate</keyword>
<evidence type="ECO:0000313" key="9">
    <source>
        <dbReference type="EMBL" id="ABS64039.1"/>
    </source>
</evidence>
<dbReference type="InterPro" id="IPR011990">
    <property type="entry name" value="TPR-like_helical_dom_sf"/>
</dbReference>
<evidence type="ECO:0000256" key="3">
    <source>
        <dbReference type="ARBA" id="ARBA00023139"/>
    </source>
</evidence>
<name>A7HVV6_PARL1</name>
<dbReference type="HOGENOM" id="CLU_065982_1_1_5"/>
<evidence type="ECO:0000256" key="2">
    <source>
        <dbReference type="ARBA" id="ARBA00023136"/>
    </source>
</evidence>
<comment type="function">
    <text evidence="6">Part of the outer membrane protein assembly complex, which is involved in assembly and insertion of beta-barrel proteins into the outer membrane.</text>
</comment>
<evidence type="ECO:0000259" key="8">
    <source>
        <dbReference type="Pfam" id="PF13525"/>
    </source>
</evidence>
<keyword evidence="10" id="KW-1185">Reference proteome</keyword>
<keyword evidence="5 9" id="KW-0449">Lipoprotein</keyword>